<keyword evidence="5" id="KW-0067">ATP-binding</keyword>
<dbReference type="Gene3D" id="1.10.510.10">
    <property type="entry name" value="Transferase(Phosphotransferase) domain 1"/>
    <property type="match status" value="1"/>
</dbReference>
<dbReference type="InterPro" id="IPR014729">
    <property type="entry name" value="Rossmann-like_a/b/a_fold"/>
</dbReference>
<evidence type="ECO:0000256" key="3">
    <source>
        <dbReference type="ARBA" id="ARBA00022741"/>
    </source>
</evidence>
<dbReference type="Gene3D" id="3.40.50.620">
    <property type="entry name" value="HUPs"/>
    <property type="match status" value="1"/>
</dbReference>
<dbReference type="GO" id="GO:0005524">
    <property type="term" value="F:ATP binding"/>
    <property type="evidence" value="ECO:0007669"/>
    <property type="project" value="UniProtKB-KW"/>
</dbReference>
<keyword evidence="6" id="KW-0175">Coiled coil</keyword>
<feature type="compositionally biased region" description="Polar residues" evidence="7">
    <location>
        <begin position="216"/>
        <end position="234"/>
    </location>
</feature>
<gene>
    <name evidence="9" type="ORF">SSX86_004480</name>
</gene>
<protein>
    <recommendedName>
        <fullName evidence="2">RING-type E3 ubiquitin transferase</fullName>
        <ecNumber evidence="2">2.3.2.27</ecNumber>
    </recommendedName>
</protein>
<keyword evidence="10" id="KW-1185">Reference proteome</keyword>
<evidence type="ECO:0000259" key="8">
    <source>
        <dbReference type="PROSITE" id="PS50011"/>
    </source>
</evidence>
<dbReference type="InterPro" id="IPR000719">
    <property type="entry name" value="Prot_kinase_dom"/>
</dbReference>
<proteinExistence type="predicted"/>
<name>A0AAP0DNN1_9ASTR</name>
<accession>A0AAP0DNN1</accession>
<dbReference type="GO" id="GO:0061630">
    <property type="term" value="F:ubiquitin protein ligase activity"/>
    <property type="evidence" value="ECO:0007669"/>
    <property type="project" value="UniProtKB-EC"/>
</dbReference>
<keyword evidence="4" id="KW-0833">Ubl conjugation pathway</keyword>
<dbReference type="SUPFAM" id="SSF52402">
    <property type="entry name" value="Adenine nucleotide alpha hydrolases-like"/>
    <property type="match status" value="1"/>
</dbReference>
<dbReference type="PANTHER" id="PTHR45647">
    <property type="entry name" value="OS02G0152300 PROTEIN"/>
    <property type="match status" value="1"/>
</dbReference>
<comment type="caution">
    <text evidence="9">The sequence shown here is derived from an EMBL/GenBank/DDBJ whole genome shotgun (WGS) entry which is preliminary data.</text>
</comment>
<keyword evidence="3" id="KW-0547">Nucleotide-binding</keyword>
<dbReference type="SMART" id="SM00219">
    <property type="entry name" value="TyrKc"/>
    <property type="match status" value="1"/>
</dbReference>
<sequence length="529" mass="59441">MSDKPVAVAIDRDKGSQSALKWTVDNLVCKGQIVYLLHVKIKPSFSFSQKPTRSSDFIEDSFFIDSDAQLRDLFLPFRVFCTRREIRSQEVSLEDSDVVKGLVEFVKRSIVEILVIGTPSKVGFLRRFKTRDIPGTLLKTVPDFCTVFAISKGKISATKAASSQPPYVSPLRTLAPPEPSTMPSFALSEKTLSISSRVMPMPRKSVDSYHPRRSTDPSLSRWSNGSNTMKSPFTSRKDQDGKPYGELLPPDTDISFVSCGRVSVDNVFPSCESELSPVNSRISFSELDNQGFDSDHLGRRSVDVVCPSFDTPRASLSSNTEDVEAEMRRLKLELSRTMEMYSTACREALTARQKAMELEKWKLAEEQKVEESCVTEESCDKENAAFSLYDSRYRRYTIEEIEEATEYFSTSRIIGEGGYGPVYKCHLDHTPVAVKVLRPDAAEGRSQFQQEVEVLCCIRHPHMVLLLGACPEFGCLVYEYMQNGSLEDCLLRKNKTAPLSWQHRFRIAAEICSGLAFSPSDETRTDCAP</sequence>
<dbReference type="GO" id="GO:0004713">
    <property type="term" value="F:protein tyrosine kinase activity"/>
    <property type="evidence" value="ECO:0007669"/>
    <property type="project" value="InterPro"/>
</dbReference>
<reference evidence="9 10" key="1">
    <citation type="submission" date="2024-04" db="EMBL/GenBank/DDBJ databases">
        <title>The reference genome of an endangered Asteraceae, Deinandra increscens subsp. villosa, native to the Central Coast of California.</title>
        <authorList>
            <person name="Guilliams M."/>
            <person name="Hasenstab-Lehman K."/>
            <person name="Meyer R."/>
            <person name="Mcevoy S."/>
        </authorList>
    </citation>
    <scope>NUCLEOTIDE SEQUENCE [LARGE SCALE GENOMIC DNA]</scope>
    <source>
        <tissue evidence="9">Leaf</tissue>
    </source>
</reference>
<dbReference type="InterPro" id="IPR011009">
    <property type="entry name" value="Kinase-like_dom_sf"/>
</dbReference>
<dbReference type="AlphaFoldDB" id="A0AAP0DNN1"/>
<evidence type="ECO:0000256" key="2">
    <source>
        <dbReference type="ARBA" id="ARBA00012483"/>
    </source>
</evidence>
<dbReference type="CDD" id="cd01989">
    <property type="entry name" value="USP_STK_Ubox_N"/>
    <property type="match status" value="1"/>
</dbReference>
<evidence type="ECO:0000256" key="5">
    <source>
        <dbReference type="ARBA" id="ARBA00022840"/>
    </source>
</evidence>
<dbReference type="PANTHER" id="PTHR45647:SF132">
    <property type="entry name" value="KINASE WITH ADENINE NUCLEOTIDE ALPHA HYDROLASES-LIKE DOMAIN-CONTAINING PROTEIN"/>
    <property type="match status" value="1"/>
</dbReference>
<feature type="domain" description="Protein kinase" evidence="8">
    <location>
        <begin position="408"/>
        <end position="529"/>
    </location>
</feature>
<dbReference type="InterPro" id="IPR001245">
    <property type="entry name" value="Ser-Thr/Tyr_kinase_cat_dom"/>
</dbReference>
<evidence type="ECO:0000313" key="10">
    <source>
        <dbReference type="Proteomes" id="UP001408789"/>
    </source>
</evidence>
<evidence type="ECO:0000256" key="6">
    <source>
        <dbReference type="SAM" id="Coils"/>
    </source>
</evidence>
<feature type="region of interest" description="Disordered" evidence="7">
    <location>
        <begin position="202"/>
        <end position="243"/>
    </location>
</feature>
<dbReference type="Pfam" id="PF07714">
    <property type="entry name" value="PK_Tyr_Ser-Thr"/>
    <property type="match status" value="1"/>
</dbReference>
<feature type="compositionally biased region" description="Basic and acidic residues" evidence="7">
    <location>
        <begin position="204"/>
        <end position="215"/>
    </location>
</feature>
<dbReference type="SUPFAM" id="SSF56112">
    <property type="entry name" value="Protein kinase-like (PK-like)"/>
    <property type="match status" value="1"/>
</dbReference>
<dbReference type="PROSITE" id="PS50011">
    <property type="entry name" value="PROTEIN_KINASE_DOM"/>
    <property type="match status" value="1"/>
</dbReference>
<dbReference type="EC" id="2.3.2.27" evidence="2"/>
<evidence type="ECO:0000256" key="7">
    <source>
        <dbReference type="SAM" id="MobiDB-lite"/>
    </source>
</evidence>
<dbReference type="InterPro" id="IPR020635">
    <property type="entry name" value="Tyr_kinase_cat_dom"/>
</dbReference>
<evidence type="ECO:0000256" key="1">
    <source>
        <dbReference type="ARBA" id="ARBA00000900"/>
    </source>
</evidence>
<feature type="coiled-coil region" evidence="6">
    <location>
        <begin position="313"/>
        <end position="340"/>
    </location>
</feature>
<comment type="catalytic activity">
    <reaction evidence="1">
        <text>S-ubiquitinyl-[E2 ubiquitin-conjugating enzyme]-L-cysteine + [acceptor protein]-L-lysine = [E2 ubiquitin-conjugating enzyme]-L-cysteine + N(6)-ubiquitinyl-[acceptor protein]-L-lysine.</text>
        <dbReference type="EC" id="2.3.2.27"/>
    </reaction>
</comment>
<dbReference type="FunFam" id="3.30.200.20:FF:000162">
    <property type="entry name" value="Adenine nucleotide alpha hydrolase-like domain kinase"/>
    <property type="match status" value="1"/>
</dbReference>
<dbReference type="Proteomes" id="UP001408789">
    <property type="component" value="Unassembled WGS sequence"/>
</dbReference>
<dbReference type="InterPro" id="IPR051348">
    <property type="entry name" value="U-box_ubiquitin_ligases"/>
</dbReference>
<evidence type="ECO:0000313" key="9">
    <source>
        <dbReference type="EMBL" id="KAK9076147.1"/>
    </source>
</evidence>
<dbReference type="EMBL" id="JBCNJP010000007">
    <property type="protein sequence ID" value="KAK9076147.1"/>
    <property type="molecule type" value="Genomic_DNA"/>
</dbReference>
<evidence type="ECO:0000256" key="4">
    <source>
        <dbReference type="ARBA" id="ARBA00022786"/>
    </source>
</evidence>
<organism evidence="9 10">
    <name type="scientific">Deinandra increscens subsp. villosa</name>
    <dbReference type="NCBI Taxonomy" id="3103831"/>
    <lineage>
        <taxon>Eukaryota</taxon>
        <taxon>Viridiplantae</taxon>
        <taxon>Streptophyta</taxon>
        <taxon>Embryophyta</taxon>
        <taxon>Tracheophyta</taxon>
        <taxon>Spermatophyta</taxon>
        <taxon>Magnoliopsida</taxon>
        <taxon>eudicotyledons</taxon>
        <taxon>Gunneridae</taxon>
        <taxon>Pentapetalae</taxon>
        <taxon>asterids</taxon>
        <taxon>campanulids</taxon>
        <taxon>Asterales</taxon>
        <taxon>Asteraceae</taxon>
        <taxon>Asteroideae</taxon>
        <taxon>Heliantheae alliance</taxon>
        <taxon>Madieae</taxon>
        <taxon>Madiinae</taxon>
        <taxon>Deinandra</taxon>
    </lineage>
</organism>